<dbReference type="Gene3D" id="3.60.21.10">
    <property type="match status" value="1"/>
</dbReference>
<sequence>MSNFSLSYKLSWLPRFLRPSLRGDRAGFAPLSRPAPANGRLVRLVFLGDLSAVANRRAPLVDPALGRIIASADLVVANCESPVVERPHAPFGTRLGLRHAMTPGFLESALAALSIAPKKLVLSLANNHVLDQGIAGFDETVANLGRLGIRTVGTAADGWVKPFEVAGLTIGFSAFTQWRNAGREDFAGRVLMMEGFGGWDAEAKAGVDLICAVPHWDLEFRHFPQGTTRAFARKLAAAGAGLIAGHHSHVVQPLEEIGETFVAYGVGDCLGTAWARQTWPGRIGAMLVADIGTKGARRGRIAGYETVPFMRLREGDRERLVPVGVLEGRLKQKVAARLGAVYPPV</sequence>
<evidence type="ECO:0000313" key="3">
    <source>
        <dbReference type="EMBL" id="NGN41250.1"/>
    </source>
</evidence>
<dbReference type="AlphaFoldDB" id="A0A7C9VBP2"/>
<evidence type="ECO:0000256" key="1">
    <source>
        <dbReference type="ARBA" id="ARBA00005662"/>
    </source>
</evidence>
<dbReference type="InterPro" id="IPR019079">
    <property type="entry name" value="Capsule_synth_CapA"/>
</dbReference>
<reference evidence="3 4" key="1">
    <citation type="submission" date="2020-02" db="EMBL/GenBank/DDBJ databases">
        <title>Genome sequence of the type strain CGMCC 1.15528 of Mesorhizobium zhangyense.</title>
        <authorList>
            <person name="Gao J."/>
            <person name="Sun J."/>
        </authorList>
    </citation>
    <scope>NUCLEOTIDE SEQUENCE [LARGE SCALE GENOMIC DNA]</scope>
    <source>
        <strain evidence="3 4">CGMCC 1.15528</strain>
    </source>
</reference>
<accession>A0A7C9VBP2</accession>
<comment type="caution">
    <text evidence="3">The sequence shown here is derived from an EMBL/GenBank/DDBJ whole genome shotgun (WGS) entry which is preliminary data.</text>
</comment>
<dbReference type="Pfam" id="PF09587">
    <property type="entry name" value="PGA_cap"/>
    <property type="match status" value="1"/>
</dbReference>
<organism evidence="3 4">
    <name type="scientific">Mesorhizobium zhangyense</name>
    <dbReference type="NCBI Taxonomy" id="1776730"/>
    <lineage>
        <taxon>Bacteria</taxon>
        <taxon>Pseudomonadati</taxon>
        <taxon>Pseudomonadota</taxon>
        <taxon>Alphaproteobacteria</taxon>
        <taxon>Hyphomicrobiales</taxon>
        <taxon>Phyllobacteriaceae</taxon>
        <taxon>Mesorhizobium</taxon>
    </lineage>
</organism>
<protein>
    <submittedName>
        <fullName evidence="3">Metallophosphatase</fullName>
    </submittedName>
</protein>
<evidence type="ECO:0000259" key="2">
    <source>
        <dbReference type="SMART" id="SM00854"/>
    </source>
</evidence>
<dbReference type="PANTHER" id="PTHR33393">
    <property type="entry name" value="POLYGLUTAMINE SYNTHESIS ACCESSORY PROTEIN RV0574C-RELATED"/>
    <property type="match status" value="1"/>
</dbReference>
<feature type="domain" description="Capsule synthesis protein CapA" evidence="2">
    <location>
        <begin position="43"/>
        <end position="273"/>
    </location>
</feature>
<keyword evidence="4" id="KW-1185">Reference proteome</keyword>
<proteinExistence type="inferred from homology"/>
<dbReference type="RefSeq" id="WP_165116527.1">
    <property type="nucleotide sequence ID" value="NZ_JAAKZG010000003.1"/>
</dbReference>
<dbReference type="InterPro" id="IPR052169">
    <property type="entry name" value="CW_Biosynth-Accessory"/>
</dbReference>
<comment type="similarity">
    <text evidence="1">Belongs to the CapA family.</text>
</comment>
<dbReference type="SMART" id="SM00854">
    <property type="entry name" value="PGA_cap"/>
    <property type="match status" value="1"/>
</dbReference>
<gene>
    <name evidence="3" type="ORF">G6N74_09255</name>
</gene>
<dbReference type="SUPFAM" id="SSF56300">
    <property type="entry name" value="Metallo-dependent phosphatases"/>
    <property type="match status" value="1"/>
</dbReference>
<dbReference type="EMBL" id="JAAKZG010000003">
    <property type="protein sequence ID" value="NGN41250.1"/>
    <property type="molecule type" value="Genomic_DNA"/>
</dbReference>
<evidence type="ECO:0000313" key="4">
    <source>
        <dbReference type="Proteomes" id="UP000481252"/>
    </source>
</evidence>
<name>A0A7C9VBP2_9HYPH</name>
<dbReference type="Proteomes" id="UP000481252">
    <property type="component" value="Unassembled WGS sequence"/>
</dbReference>
<dbReference type="InterPro" id="IPR029052">
    <property type="entry name" value="Metallo-depent_PP-like"/>
</dbReference>
<dbReference type="PANTHER" id="PTHR33393:SF11">
    <property type="entry name" value="POLYGLUTAMINE SYNTHESIS ACCESSORY PROTEIN RV0574C-RELATED"/>
    <property type="match status" value="1"/>
</dbReference>